<keyword evidence="3 6" id="KW-0808">Transferase</keyword>
<evidence type="ECO:0000256" key="1">
    <source>
        <dbReference type="ARBA" id="ARBA00013258"/>
    </source>
</evidence>
<dbReference type="SUPFAM" id="SSF52151">
    <property type="entry name" value="FabD/lysophospholipase-like"/>
    <property type="match status" value="1"/>
</dbReference>
<dbReference type="InterPro" id="IPR014043">
    <property type="entry name" value="Acyl_transferase_dom"/>
</dbReference>
<reference evidence="9 10" key="1">
    <citation type="submission" date="2018-10" db="EMBL/GenBank/DDBJ databases">
        <title>An updated phylogeny of the Alphaproteobacteria reveals that the parasitic Rickettsiales and Holosporales have independent origins.</title>
        <authorList>
            <person name="Munoz-Gomez S.A."/>
            <person name="Hess S."/>
            <person name="Burger G."/>
            <person name="Lang B.F."/>
            <person name="Susko E."/>
            <person name="Slamovits C.H."/>
            <person name="Roger A.J."/>
        </authorList>
    </citation>
    <scope>NUCLEOTIDE SEQUENCE [LARGE SCALE GENOMIC DNA]</scope>
    <source>
        <strain evidence="9">HOLO01</strain>
    </source>
</reference>
<accession>A0A4Q7DKI8</accession>
<dbReference type="EMBL" id="SCFB01000002">
    <property type="protein sequence ID" value="RZI46898.1"/>
    <property type="molecule type" value="Genomic_DNA"/>
</dbReference>
<dbReference type="OrthoDB" id="9808564at2"/>
<dbReference type="Pfam" id="PF00698">
    <property type="entry name" value="Acyl_transf_1"/>
    <property type="match status" value="1"/>
</dbReference>
<dbReference type="Proteomes" id="UP000293550">
    <property type="component" value="Unassembled WGS sequence"/>
</dbReference>
<dbReference type="PIRSF" id="PIRSF000446">
    <property type="entry name" value="Mct"/>
    <property type="match status" value="1"/>
</dbReference>
<organism evidence="9 10">
    <name type="scientific">Candidatus Finniella inopinata</name>
    <dbReference type="NCBI Taxonomy" id="1696036"/>
    <lineage>
        <taxon>Bacteria</taxon>
        <taxon>Pseudomonadati</taxon>
        <taxon>Pseudomonadota</taxon>
        <taxon>Alphaproteobacteria</taxon>
        <taxon>Holosporales</taxon>
        <taxon>Candidatus Paracaedibacteraceae</taxon>
        <taxon>Candidatus Finniella</taxon>
    </lineage>
</organism>
<dbReference type="NCBIfam" id="TIGR00128">
    <property type="entry name" value="fabD"/>
    <property type="match status" value="1"/>
</dbReference>
<comment type="caution">
    <text evidence="9">The sequence shown here is derived from an EMBL/GenBank/DDBJ whole genome shotgun (WGS) entry which is preliminary data.</text>
</comment>
<dbReference type="GO" id="GO:0006633">
    <property type="term" value="P:fatty acid biosynthetic process"/>
    <property type="evidence" value="ECO:0007669"/>
    <property type="project" value="TreeGrafter"/>
</dbReference>
<evidence type="ECO:0000313" key="10">
    <source>
        <dbReference type="Proteomes" id="UP000293550"/>
    </source>
</evidence>
<comment type="similarity">
    <text evidence="6">Belongs to the fabD family.</text>
</comment>
<dbReference type="Gene3D" id="3.30.70.250">
    <property type="entry name" value="Malonyl-CoA ACP transacylase, ACP-binding"/>
    <property type="match status" value="1"/>
</dbReference>
<dbReference type="GO" id="GO:0005829">
    <property type="term" value="C:cytosol"/>
    <property type="evidence" value="ECO:0007669"/>
    <property type="project" value="TreeGrafter"/>
</dbReference>
<evidence type="ECO:0000256" key="4">
    <source>
        <dbReference type="ARBA" id="ARBA00023315"/>
    </source>
</evidence>
<dbReference type="RefSeq" id="WP_130153368.1">
    <property type="nucleotide sequence ID" value="NZ_SCFB01000002.1"/>
</dbReference>
<evidence type="ECO:0000313" key="9">
    <source>
        <dbReference type="EMBL" id="RZI46898.1"/>
    </source>
</evidence>
<feature type="domain" description="Malonyl-CoA:ACP transacylase (MAT)" evidence="8">
    <location>
        <begin position="6"/>
        <end position="306"/>
    </location>
</feature>
<keyword evidence="10" id="KW-1185">Reference proteome</keyword>
<evidence type="ECO:0000256" key="2">
    <source>
        <dbReference type="ARBA" id="ARBA00018953"/>
    </source>
</evidence>
<comment type="catalytic activity">
    <reaction evidence="5 6">
        <text>holo-[ACP] + malonyl-CoA = malonyl-[ACP] + CoA</text>
        <dbReference type="Rhea" id="RHEA:41792"/>
        <dbReference type="Rhea" id="RHEA-COMP:9623"/>
        <dbReference type="Rhea" id="RHEA-COMP:9685"/>
        <dbReference type="ChEBI" id="CHEBI:57287"/>
        <dbReference type="ChEBI" id="CHEBI:57384"/>
        <dbReference type="ChEBI" id="CHEBI:64479"/>
        <dbReference type="ChEBI" id="CHEBI:78449"/>
        <dbReference type="EC" id="2.3.1.39"/>
    </reaction>
</comment>
<dbReference type="SMART" id="SM00827">
    <property type="entry name" value="PKS_AT"/>
    <property type="match status" value="1"/>
</dbReference>
<evidence type="ECO:0000256" key="3">
    <source>
        <dbReference type="ARBA" id="ARBA00022679"/>
    </source>
</evidence>
<feature type="active site" evidence="7">
    <location>
        <position position="95"/>
    </location>
</feature>
<evidence type="ECO:0000256" key="6">
    <source>
        <dbReference type="PIRNR" id="PIRNR000446"/>
    </source>
</evidence>
<evidence type="ECO:0000256" key="7">
    <source>
        <dbReference type="PIRSR" id="PIRSR000446-1"/>
    </source>
</evidence>
<protein>
    <recommendedName>
        <fullName evidence="2 6">Malonyl CoA-acyl carrier protein transacylase</fullName>
        <ecNumber evidence="1 6">2.3.1.39</ecNumber>
    </recommendedName>
</protein>
<dbReference type="EC" id="2.3.1.39" evidence="1 6"/>
<dbReference type="InterPro" id="IPR050858">
    <property type="entry name" value="Mal-CoA-ACP_Trans/PKS_FabD"/>
</dbReference>
<proteinExistence type="inferred from homology"/>
<gene>
    <name evidence="9" type="primary">fabD</name>
    <name evidence="9" type="ORF">EQU50_01350</name>
</gene>
<dbReference type="SUPFAM" id="SSF55048">
    <property type="entry name" value="Probable ACP-binding domain of malonyl-CoA ACP transacylase"/>
    <property type="match status" value="1"/>
</dbReference>
<feature type="active site" evidence="7">
    <location>
        <position position="205"/>
    </location>
</feature>
<dbReference type="Gene3D" id="3.40.366.10">
    <property type="entry name" value="Malonyl-Coenzyme A Acyl Carrier Protein, domain 2"/>
    <property type="match status" value="1"/>
</dbReference>
<evidence type="ECO:0000259" key="8">
    <source>
        <dbReference type="SMART" id="SM00827"/>
    </source>
</evidence>
<dbReference type="InterPro" id="IPR004410">
    <property type="entry name" value="Malonyl_CoA-ACP_transAc_FabD"/>
</dbReference>
<dbReference type="InterPro" id="IPR001227">
    <property type="entry name" value="Ac_transferase_dom_sf"/>
</dbReference>
<dbReference type="GO" id="GO:0004314">
    <property type="term" value="F:[acyl-carrier-protein] S-malonyltransferase activity"/>
    <property type="evidence" value="ECO:0007669"/>
    <property type="project" value="UniProtKB-EC"/>
</dbReference>
<dbReference type="PANTHER" id="PTHR42681:SF1">
    <property type="entry name" value="MALONYL-COA-ACYL CARRIER PROTEIN TRANSACYLASE, MITOCHONDRIAL"/>
    <property type="match status" value="1"/>
</dbReference>
<dbReference type="FunFam" id="3.30.70.250:FF:000001">
    <property type="entry name" value="Malonyl CoA-acyl carrier protein transacylase"/>
    <property type="match status" value="1"/>
</dbReference>
<evidence type="ECO:0000256" key="5">
    <source>
        <dbReference type="ARBA" id="ARBA00048462"/>
    </source>
</evidence>
<dbReference type="InterPro" id="IPR016036">
    <property type="entry name" value="Malonyl_transacylase_ACP-bd"/>
</dbReference>
<dbReference type="InterPro" id="IPR024925">
    <property type="entry name" value="Malonyl_CoA-ACP_transAc"/>
</dbReference>
<name>A0A4Q7DKI8_9PROT</name>
<dbReference type="AlphaFoldDB" id="A0A4Q7DKI8"/>
<dbReference type="InterPro" id="IPR016035">
    <property type="entry name" value="Acyl_Trfase/lysoPLipase"/>
</dbReference>
<sequence length="316" mass="33705">MSVSFVFPGQGSQSVGMGREFIETFPIARHVMQEVEDSLSQKLTQLILEGPIDTLTLTENAQPALLAVSMAVLKTIEKESGKSVAELASHLAGHSLGEYSALCAAGVFSVSQAVKLVRLRGLEMQKATPLGQGAMAAILGLELETVESLLNDLQEPSHLCVIANDNSPGQVVISGHFDAVNQAMEKATKAGAKRAILLPVSAPFHSPLMEPAALVMRQALEETDLKPPSLPVIVNVTAMPVVGKTVLPGLLAQQITGRVRWRESVQTLSQLGCQHVIEIGAGKVLTGLNKRIDPSLQTSSINTPKDLEEFLQDIQL</sequence>
<keyword evidence="4 6" id="KW-0012">Acyltransferase</keyword>
<dbReference type="PANTHER" id="PTHR42681">
    <property type="entry name" value="MALONYL-COA-ACYL CARRIER PROTEIN TRANSACYLASE, MITOCHONDRIAL"/>
    <property type="match status" value="1"/>
</dbReference>